<organism evidence="2 3">
    <name type="scientific">Trichoderma longibrachiatum ATCC 18648</name>
    <dbReference type="NCBI Taxonomy" id="983965"/>
    <lineage>
        <taxon>Eukaryota</taxon>
        <taxon>Fungi</taxon>
        <taxon>Dikarya</taxon>
        <taxon>Ascomycota</taxon>
        <taxon>Pezizomycotina</taxon>
        <taxon>Sordariomycetes</taxon>
        <taxon>Hypocreomycetidae</taxon>
        <taxon>Hypocreales</taxon>
        <taxon>Hypocreaceae</taxon>
        <taxon>Trichoderma</taxon>
    </lineage>
</organism>
<dbReference type="Proteomes" id="UP000240760">
    <property type="component" value="Unassembled WGS sequence"/>
</dbReference>
<keyword evidence="3" id="KW-1185">Reference proteome</keyword>
<accession>A0A2T4CBB3</accession>
<feature type="region of interest" description="Disordered" evidence="1">
    <location>
        <begin position="51"/>
        <end position="73"/>
    </location>
</feature>
<proteinExistence type="predicted"/>
<gene>
    <name evidence="2" type="ORF">M440DRAFT_1202756</name>
</gene>
<reference evidence="2 3" key="1">
    <citation type="submission" date="2016-07" db="EMBL/GenBank/DDBJ databases">
        <title>Multiple horizontal gene transfer events from other fungi enriched the ability of initially mycotrophic Trichoderma (Ascomycota) to feed on dead plant biomass.</title>
        <authorList>
            <consortium name="DOE Joint Genome Institute"/>
            <person name="Aerts A."/>
            <person name="Atanasova L."/>
            <person name="Chenthamara K."/>
            <person name="Zhang J."/>
            <person name="Grujic M."/>
            <person name="Henrissat B."/>
            <person name="Kuo A."/>
            <person name="Salamov A."/>
            <person name="Lipzen A."/>
            <person name="Labutti K."/>
            <person name="Barry K."/>
            <person name="Miao Y."/>
            <person name="Rahimi M.J."/>
            <person name="Shen Q."/>
            <person name="Grigoriev I.V."/>
            <person name="Kubicek C.P."/>
            <person name="Druzhinina I.S."/>
        </authorList>
    </citation>
    <scope>NUCLEOTIDE SEQUENCE [LARGE SCALE GENOMIC DNA]</scope>
    <source>
        <strain evidence="2 3">ATCC 18648</strain>
    </source>
</reference>
<protein>
    <submittedName>
        <fullName evidence="2">Uncharacterized protein</fullName>
    </submittedName>
</protein>
<sequence length="170" mass="18991">MCKCMLATIRPWPRMQKGDICRTRSVRSLYLQPTNRSGKLQLQWSLTGEPTAQMGSLRSPQEPPQRPPMEPYGARSPLQARCQSPCGLPCRCRLQLRDTTCTCSSRLLDLRPTTTKWGCAESLPFSQASSHTAYPPPKRPGSRTCLGSSSRTVYELLDSFSSCTSYLLTN</sequence>
<evidence type="ECO:0000313" key="2">
    <source>
        <dbReference type="EMBL" id="PTB78846.1"/>
    </source>
</evidence>
<dbReference type="AlphaFoldDB" id="A0A2T4CBB3"/>
<name>A0A2T4CBB3_TRILO</name>
<evidence type="ECO:0000256" key="1">
    <source>
        <dbReference type="SAM" id="MobiDB-lite"/>
    </source>
</evidence>
<feature type="compositionally biased region" description="Pro residues" evidence="1">
    <location>
        <begin position="61"/>
        <end position="70"/>
    </location>
</feature>
<evidence type="ECO:0000313" key="3">
    <source>
        <dbReference type="Proteomes" id="UP000240760"/>
    </source>
</evidence>
<dbReference type="EMBL" id="KZ679129">
    <property type="protein sequence ID" value="PTB78846.1"/>
    <property type="molecule type" value="Genomic_DNA"/>
</dbReference>